<dbReference type="InParanoid" id="A0A448YRM0"/>
<dbReference type="OrthoDB" id="5596992at2759"/>
<sequence>MDLRNGSKKNGRVKRRRVDIYRFDHSLFKTPIPNYRLYTDSTIELLTGSSSQNKLNWYRDYGILASAGSATGPAGNAVVQPAMWNERLVQLARKSSEDADTVTVLLCERPDTAPFQKVILNLIERRHLHFDLTKMLVHPESLKMCMEWLLGIFPDTSEISYYASKEYITDHEITRYMTRHHSGINFFRIGVPFVFSFLDSDTECLLVDKLVGRYNQIRKPAAIISKSMQGMAFKLSIRDTKLLLSSLLKEEEEYIPSNLRDKLVFDASEIRVSYHMLSKEKSLKLGAFGKSIPVEVKEFGCIPGTVYVVKVSLPTRNHVYCYGNIPLIVVAYDLSIDPRKLGSYINGITRWVRLPEASQVLRAVPQINELIRIKI</sequence>
<keyword evidence="3" id="KW-1185">Reference proteome</keyword>
<gene>
    <name evidence="2" type="ORF">BRENAR_LOCUS4292</name>
</gene>
<dbReference type="Proteomes" id="UP000290900">
    <property type="component" value="Unassembled WGS sequence"/>
</dbReference>
<evidence type="ECO:0000259" key="1">
    <source>
        <dbReference type="Pfam" id="PF10307"/>
    </source>
</evidence>
<dbReference type="Pfam" id="PF10307">
    <property type="entry name" value="HAD_SAK_1"/>
    <property type="match status" value="1"/>
</dbReference>
<evidence type="ECO:0000313" key="2">
    <source>
        <dbReference type="EMBL" id="VEU23562.1"/>
    </source>
</evidence>
<dbReference type="EMBL" id="CAACVR010000045">
    <property type="protein sequence ID" value="VEU23562.1"/>
    <property type="molecule type" value="Genomic_DNA"/>
</dbReference>
<organism evidence="2 3">
    <name type="scientific">Brettanomyces naardenensis</name>
    <name type="common">Yeast</name>
    <dbReference type="NCBI Taxonomy" id="13370"/>
    <lineage>
        <taxon>Eukaryota</taxon>
        <taxon>Fungi</taxon>
        <taxon>Dikarya</taxon>
        <taxon>Ascomycota</taxon>
        <taxon>Saccharomycotina</taxon>
        <taxon>Pichiomycetes</taxon>
        <taxon>Pichiales</taxon>
        <taxon>Pichiaceae</taxon>
        <taxon>Brettanomyces</taxon>
    </lineage>
</organism>
<feature type="domain" description="Swiss Army Knife RNA repair protein HAD" evidence="1">
    <location>
        <begin position="30"/>
        <end position="216"/>
    </location>
</feature>
<protein>
    <submittedName>
        <fullName evidence="2">DEKNAAC104463</fullName>
    </submittedName>
</protein>
<proteinExistence type="predicted"/>
<accession>A0A448YRM0</accession>
<name>A0A448YRM0_BRENA</name>
<reference evidence="2 3" key="1">
    <citation type="submission" date="2018-12" db="EMBL/GenBank/DDBJ databases">
        <authorList>
            <person name="Tiukova I."/>
            <person name="Dainat J."/>
        </authorList>
    </citation>
    <scope>NUCLEOTIDE SEQUENCE [LARGE SCALE GENOMIC DNA]</scope>
</reference>
<evidence type="ECO:0000313" key="3">
    <source>
        <dbReference type="Proteomes" id="UP000290900"/>
    </source>
</evidence>
<dbReference type="AlphaFoldDB" id="A0A448YRM0"/>
<dbReference type="InterPro" id="IPR018812">
    <property type="entry name" value="SAK_HAD"/>
</dbReference>